<evidence type="ECO:0000256" key="3">
    <source>
        <dbReference type="ARBA" id="ARBA00023274"/>
    </source>
</evidence>
<dbReference type="PANTHER" id="PTHR47546:SF3">
    <property type="entry name" value="30S RIBOSOMAL PROTEIN S15, CHLOROPLASTIC"/>
    <property type="match status" value="1"/>
</dbReference>
<dbReference type="NCBIfam" id="TIGR00952">
    <property type="entry name" value="S15_bact"/>
    <property type="match status" value="1"/>
</dbReference>
<dbReference type="CDD" id="cd00353">
    <property type="entry name" value="Ribosomal_S15p_S13e"/>
    <property type="match status" value="1"/>
</dbReference>
<dbReference type="EMBL" id="GGEC01009477">
    <property type="protein sequence ID" value="MBW89960.1"/>
    <property type="molecule type" value="Transcribed_RNA"/>
</dbReference>
<organism evidence="8">
    <name type="scientific">Rhizophora mucronata</name>
    <name type="common">Asiatic mangrove</name>
    <dbReference type="NCBI Taxonomy" id="61149"/>
    <lineage>
        <taxon>Eukaryota</taxon>
        <taxon>Viridiplantae</taxon>
        <taxon>Streptophyta</taxon>
        <taxon>Embryophyta</taxon>
        <taxon>Tracheophyta</taxon>
        <taxon>Spermatophyta</taxon>
        <taxon>Magnoliopsida</taxon>
        <taxon>eudicotyledons</taxon>
        <taxon>Gunneridae</taxon>
        <taxon>Pentapetalae</taxon>
        <taxon>rosids</taxon>
        <taxon>fabids</taxon>
        <taxon>Malpighiales</taxon>
        <taxon>Rhizophoraceae</taxon>
        <taxon>Rhizophora</taxon>
    </lineage>
</organism>
<dbReference type="SUPFAM" id="SSF47060">
    <property type="entry name" value="S15/NS1 RNA-binding domain"/>
    <property type="match status" value="1"/>
</dbReference>
<feature type="region of interest" description="Disordered" evidence="7">
    <location>
        <begin position="1"/>
        <end position="40"/>
    </location>
</feature>
<protein>
    <recommendedName>
        <fullName evidence="4">Small ribosomal subunit protein uS15c</fullName>
    </recommendedName>
    <alternativeName>
        <fullName evidence="5">30S ribosomal protein S15, chloroplastic</fullName>
    </alternativeName>
</protein>
<dbReference type="GO" id="GO:0006412">
    <property type="term" value="P:translation"/>
    <property type="evidence" value="ECO:0007669"/>
    <property type="project" value="InterPro"/>
</dbReference>
<evidence type="ECO:0000256" key="1">
    <source>
        <dbReference type="ARBA" id="ARBA00008434"/>
    </source>
</evidence>
<dbReference type="InterPro" id="IPR000589">
    <property type="entry name" value="Ribosomal_uS15"/>
</dbReference>
<accession>A0A2P2J907</accession>
<evidence type="ECO:0000313" key="8">
    <source>
        <dbReference type="EMBL" id="MBW89960.1"/>
    </source>
</evidence>
<dbReference type="SMART" id="SM01387">
    <property type="entry name" value="Ribosomal_S15"/>
    <property type="match status" value="1"/>
</dbReference>
<evidence type="ECO:0000256" key="2">
    <source>
        <dbReference type="ARBA" id="ARBA00022980"/>
    </source>
</evidence>
<name>A0A2P2J907_RHIMU</name>
<dbReference type="GO" id="GO:0003735">
    <property type="term" value="F:structural constituent of ribosome"/>
    <property type="evidence" value="ECO:0007669"/>
    <property type="project" value="InterPro"/>
</dbReference>
<dbReference type="Pfam" id="PF00312">
    <property type="entry name" value="Ribosomal_S15"/>
    <property type="match status" value="1"/>
</dbReference>
<dbReference type="AlphaFoldDB" id="A0A2P2J907"/>
<feature type="compositionally biased region" description="Basic and acidic residues" evidence="7">
    <location>
        <begin position="1"/>
        <end position="10"/>
    </location>
</feature>
<sequence length="286" mass="33065">MRPKNEDSKPGDAIPMSPFRTSLRLRPANEGESAKSTVIGGTGELPAAIFGKEMRRDEGRVEGETSMEFVRTYDYSELGEKLRKFRPDSKNRGKGWFSLEELNERLRKIREEDTKEKEQAWKIGGISFKELRESLKGLKMADDERTKKNSVQRLNVLVPLNTMPNFMLHPPKDNLVEKYFHPDNMSSAEKLKIELAKVRDEFKMSESDCGSARVQVAQLTTKIKHLSSVLHKKDKHSQRGLQAMTQKRKKLLKYLRRTDWDSYCFVISKLGLQDNPSYKTKLKVRN</sequence>
<dbReference type="GO" id="GO:1990904">
    <property type="term" value="C:ribonucleoprotein complex"/>
    <property type="evidence" value="ECO:0007669"/>
    <property type="project" value="UniProtKB-KW"/>
</dbReference>
<evidence type="ECO:0000256" key="4">
    <source>
        <dbReference type="ARBA" id="ARBA00035250"/>
    </source>
</evidence>
<dbReference type="InterPro" id="IPR009068">
    <property type="entry name" value="uS15_NS1_RNA-bd_sf"/>
</dbReference>
<evidence type="ECO:0000256" key="7">
    <source>
        <dbReference type="SAM" id="MobiDB-lite"/>
    </source>
</evidence>
<dbReference type="InterPro" id="IPR005290">
    <property type="entry name" value="Ribosomal_uS15_bac-type"/>
</dbReference>
<dbReference type="HAMAP" id="MF_01343_B">
    <property type="entry name" value="Ribosomal_uS15_B"/>
    <property type="match status" value="1"/>
</dbReference>
<dbReference type="Gene3D" id="1.10.287.10">
    <property type="entry name" value="S15/NS1, RNA-binding"/>
    <property type="match status" value="1"/>
</dbReference>
<dbReference type="GO" id="GO:0005737">
    <property type="term" value="C:cytoplasm"/>
    <property type="evidence" value="ECO:0007669"/>
    <property type="project" value="UniProtKB-ARBA"/>
</dbReference>
<evidence type="ECO:0000256" key="6">
    <source>
        <dbReference type="RuleBase" id="RU003919"/>
    </source>
</evidence>
<keyword evidence="2 6" id="KW-0689">Ribosomal protein</keyword>
<proteinExistence type="inferred from homology"/>
<dbReference type="PANTHER" id="PTHR47546">
    <property type="entry name" value="S15/NS1, RNA-BINDING PROTEIN"/>
    <property type="match status" value="1"/>
</dbReference>
<reference evidence="8" key="1">
    <citation type="submission" date="2018-02" db="EMBL/GenBank/DDBJ databases">
        <title>Rhizophora mucronata_Transcriptome.</title>
        <authorList>
            <person name="Meera S.P."/>
            <person name="Sreeshan A."/>
            <person name="Augustine A."/>
        </authorList>
    </citation>
    <scope>NUCLEOTIDE SEQUENCE</scope>
    <source>
        <tissue evidence="8">Leaf</tissue>
    </source>
</reference>
<dbReference type="GO" id="GO:0005840">
    <property type="term" value="C:ribosome"/>
    <property type="evidence" value="ECO:0007669"/>
    <property type="project" value="UniProtKB-KW"/>
</dbReference>
<comment type="similarity">
    <text evidence="1 6">Belongs to the universal ribosomal protein uS15 family.</text>
</comment>
<evidence type="ECO:0000256" key="5">
    <source>
        <dbReference type="ARBA" id="ARBA00035484"/>
    </source>
</evidence>
<keyword evidence="3 6" id="KW-0687">Ribonucleoprotein</keyword>